<dbReference type="EMBL" id="BGPR01000668">
    <property type="protein sequence ID" value="GBM30781.1"/>
    <property type="molecule type" value="Genomic_DNA"/>
</dbReference>
<dbReference type="Proteomes" id="UP000499080">
    <property type="component" value="Unassembled WGS sequence"/>
</dbReference>
<organism evidence="2 3">
    <name type="scientific">Araneus ventricosus</name>
    <name type="common">Orbweaver spider</name>
    <name type="synonym">Epeira ventricosa</name>
    <dbReference type="NCBI Taxonomy" id="182803"/>
    <lineage>
        <taxon>Eukaryota</taxon>
        <taxon>Metazoa</taxon>
        <taxon>Ecdysozoa</taxon>
        <taxon>Arthropoda</taxon>
        <taxon>Chelicerata</taxon>
        <taxon>Arachnida</taxon>
        <taxon>Araneae</taxon>
        <taxon>Araneomorphae</taxon>
        <taxon>Entelegynae</taxon>
        <taxon>Araneoidea</taxon>
        <taxon>Araneidae</taxon>
        <taxon>Araneus</taxon>
    </lineage>
</organism>
<feature type="domain" description="DUF7041" evidence="1">
    <location>
        <begin position="21"/>
        <end position="102"/>
    </location>
</feature>
<dbReference type="PANTHER" id="PTHR33327">
    <property type="entry name" value="ENDONUCLEASE"/>
    <property type="match status" value="1"/>
</dbReference>
<sequence length="133" mass="15071">MTTQVEVDSAELGRVAFKALPFWKSNPELWFLQLESQFITAGITQESTKFHCVVSCLDYDVLTCVSNLIRSPPYVDPCTQLKDTSISQYTNSENVRLKTLLQNFQLGDKTSSQLLMKMKEMNNGRVTDIVLKA</sequence>
<dbReference type="AlphaFoldDB" id="A0A4Y2EPL8"/>
<evidence type="ECO:0000313" key="2">
    <source>
        <dbReference type="EMBL" id="GBM30781.1"/>
    </source>
</evidence>
<evidence type="ECO:0000313" key="3">
    <source>
        <dbReference type="Proteomes" id="UP000499080"/>
    </source>
</evidence>
<dbReference type="InterPro" id="IPR055469">
    <property type="entry name" value="DUF7041"/>
</dbReference>
<comment type="caution">
    <text evidence="2">The sequence shown here is derived from an EMBL/GenBank/DDBJ whole genome shotgun (WGS) entry which is preliminary data.</text>
</comment>
<name>A0A4Y2EPL8_ARAVE</name>
<protein>
    <recommendedName>
        <fullName evidence="1">DUF7041 domain-containing protein</fullName>
    </recommendedName>
</protein>
<dbReference type="Pfam" id="PF23055">
    <property type="entry name" value="DUF7041"/>
    <property type="match status" value="1"/>
</dbReference>
<accession>A0A4Y2EPL8</accession>
<keyword evidence="3" id="KW-1185">Reference proteome</keyword>
<evidence type="ECO:0000259" key="1">
    <source>
        <dbReference type="Pfam" id="PF23055"/>
    </source>
</evidence>
<gene>
    <name evidence="2" type="ORF">AVEN_30598_1</name>
</gene>
<reference evidence="2 3" key="1">
    <citation type="journal article" date="2019" name="Sci. Rep.">
        <title>Orb-weaving spider Araneus ventricosus genome elucidates the spidroin gene catalogue.</title>
        <authorList>
            <person name="Kono N."/>
            <person name="Nakamura H."/>
            <person name="Ohtoshi R."/>
            <person name="Moran D.A.P."/>
            <person name="Shinohara A."/>
            <person name="Yoshida Y."/>
            <person name="Fujiwara M."/>
            <person name="Mori M."/>
            <person name="Tomita M."/>
            <person name="Arakawa K."/>
        </authorList>
    </citation>
    <scope>NUCLEOTIDE SEQUENCE [LARGE SCALE GENOMIC DNA]</scope>
</reference>
<dbReference type="OrthoDB" id="10048650at2759"/>
<proteinExistence type="predicted"/>
<dbReference type="PANTHER" id="PTHR33327:SF3">
    <property type="entry name" value="RNA-DIRECTED DNA POLYMERASE"/>
    <property type="match status" value="1"/>
</dbReference>